<keyword evidence="5" id="KW-1185">Reference proteome</keyword>
<evidence type="ECO:0000256" key="2">
    <source>
        <dbReference type="ARBA" id="ARBA00040363"/>
    </source>
</evidence>
<organism evidence="4 5">
    <name type="scientific">Rahnella sikkimica</name>
    <dbReference type="NCBI Taxonomy" id="1805933"/>
    <lineage>
        <taxon>Bacteria</taxon>
        <taxon>Pseudomonadati</taxon>
        <taxon>Pseudomonadota</taxon>
        <taxon>Gammaproteobacteria</taxon>
        <taxon>Enterobacterales</taxon>
        <taxon>Yersiniaceae</taxon>
        <taxon>Rahnella</taxon>
    </lineage>
</organism>
<dbReference type="Gene3D" id="3.50.50.60">
    <property type="entry name" value="FAD/NAD(P)-binding domain"/>
    <property type="match status" value="1"/>
</dbReference>
<feature type="domain" description="FAD-binding" evidence="3">
    <location>
        <begin position="3"/>
        <end position="166"/>
    </location>
</feature>
<dbReference type="GO" id="GO:0071949">
    <property type="term" value="F:FAD binding"/>
    <property type="evidence" value="ECO:0007669"/>
    <property type="project" value="InterPro"/>
</dbReference>
<gene>
    <name evidence="4" type="ORF">BV494_05955</name>
</gene>
<dbReference type="Proteomes" id="UP000239197">
    <property type="component" value="Chromosome"/>
</dbReference>
<dbReference type="NCBIfam" id="NF008519">
    <property type="entry name" value="PRK11445.1"/>
    <property type="match status" value="1"/>
</dbReference>
<sequence length="355" mass="40036">MDYDIAIIGLGPAGATLARLLKPGLKVLALDKKQQCGEEGFQKPCGGLLATDAQRSFVRFGVNLPTSVLADPQIFSVKTYDLQTRLIRNYQRTYVNINRHRFDLWLKTLIPASVDIRHDSLCRKITRRDDGLYHLRFTDSGTEQEAVVKYVVGADGANSMLRRMLYPDHEIRKYLSIQQWFVDKHPVPFYSCIFDNAVTDCYAWSMSKDGYFILGGAFAMKNGNQQFETLKTRLEPYSFTFGDVVKTEKCIVLCPSKMTDFRCGKDNVFLIGEAAGFISASSLEGISYAFDSAEILSKILNAEHAFPHRAYQKGTLKLRLKLFGKIVKAAILTSPLLRGLIMRSKISHVDMTTQK</sequence>
<dbReference type="AlphaFoldDB" id="A0A2L1UNJ6"/>
<accession>A0A2L1UNJ6</accession>
<evidence type="ECO:0000256" key="1">
    <source>
        <dbReference type="ARBA" id="ARBA00038079"/>
    </source>
</evidence>
<dbReference type="RefSeq" id="WP_104922023.1">
    <property type="nucleotide sequence ID" value="NZ_CP019062.1"/>
</dbReference>
<dbReference type="InterPro" id="IPR036188">
    <property type="entry name" value="FAD/NAD-bd_sf"/>
</dbReference>
<dbReference type="EMBL" id="CP019062">
    <property type="protein sequence ID" value="AVF34495.1"/>
    <property type="molecule type" value="Genomic_DNA"/>
</dbReference>
<name>A0A2L1UNJ6_9GAMM</name>
<evidence type="ECO:0000313" key="5">
    <source>
        <dbReference type="Proteomes" id="UP000239197"/>
    </source>
</evidence>
<dbReference type="OrthoDB" id="103324at2"/>
<dbReference type="Pfam" id="PF01494">
    <property type="entry name" value="FAD_binding_3"/>
    <property type="match status" value="1"/>
</dbReference>
<dbReference type="InterPro" id="IPR002938">
    <property type="entry name" value="FAD-bd"/>
</dbReference>
<dbReference type="PRINTS" id="PR00420">
    <property type="entry name" value="RNGMNOXGNASE"/>
</dbReference>
<evidence type="ECO:0000313" key="4">
    <source>
        <dbReference type="EMBL" id="AVF34495.1"/>
    </source>
</evidence>
<dbReference type="SUPFAM" id="SSF51905">
    <property type="entry name" value="FAD/NAD(P)-binding domain"/>
    <property type="match status" value="1"/>
</dbReference>
<dbReference type="InterPro" id="IPR050407">
    <property type="entry name" value="Geranylgeranyl_reductase"/>
</dbReference>
<dbReference type="KEGG" id="rox:BV494_05955"/>
<reference evidence="5" key="1">
    <citation type="submission" date="2017-01" db="EMBL/GenBank/DDBJ databases">
        <title>Genome sequence of Rouxiella sp. ERMR1:05.</title>
        <authorList>
            <person name="Kumar R."/>
            <person name="Singh D."/>
            <person name="Kumar S."/>
        </authorList>
    </citation>
    <scope>NUCLEOTIDE SEQUENCE [LARGE SCALE GENOMIC DNA]</scope>
    <source>
        <strain evidence="5">ERMR1:05</strain>
    </source>
</reference>
<comment type="similarity">
    <text evidence="1">Belongs to the CbrA family.</text>
</comment>
<proteinExistence type="inferred from homology"/>
<dbReference type="PANTHER" id="PTHR42685:SF22">
    <property type="entry name" value="CONDITIONED MEDIUM FACTOR RECEPTOR 1"/>
    <property type="match status" value="1"/>
</dbReference>
<evidence type="ECO:0000259" key="3">
    <source>
        <dbReference type="Pfam" id="PF01494"/>
    </source>
</evidence>
<dbReference type="PANTHER" id="PTHR42685">
    <property type="entry name" value="GERANYLGERANYL DIPHOSPHATE REDUCTASE"/>
    <property type="match status" value="1"/>
</dbReference>
<protein>
    <recommendedName>
        <fullName evidence="2">Protein CbrA</fullName>
    </recommendedName>
</protein>